<protein>
    <submittedName>
        <fullName evidence="5">Ribosomal-protein-alanine N-acetyltransferase</fullName>
    </submittedName>
</protein>
<evidence type="ECO:0000256" key="2">
    <source>
        <dbReference type="ARBA" id="ARBA00022490"/>
    </source>
</evidence>
<dbReference type="OrthoDB" id="9794566at2"/>
<dbReference type="PANTHER" id="PTHR43420">
    <property type="entry name" value="ACETYLTRANSFERASE"/>
    <property type="match status" value="1"/>
</dbReference>
<name>A0A378MI42_LISGR</name>
<dbReference type="AlphaFoldDB" id="A0A378MI42"/>
<dbReference type="InterPro" id="IPR000182">
    <property type="entry name" value="GNAT_dom"/>
</dbReference>
<evidence type="ECO:0000313" key="6">
    <source>
        <dbReference type="Proteomes" id="UP000254879"/>
    </source>
</evidence>
<keyword evidence="2" id="KW-0963">Cytoplasm</keyword>
<reference evidence="5 6" key="1">
    <citation type="submission" date="2018-06" db="EMBL/GenBank/DDBJ databases">
        <authorList>
            <consortium name="Pathogen Informatics"/>
            <person name="Doyle S."/>
        </authorList>
    </citation>
    <scope>NUCLEOTIDE SEQUENCE [LARGE SCALE GENOMIC DNA]</scope>
    <source>
        <strain evidence="6">NCTC 10815</strain>
    </source>
</reference>
<organism evidence="5 6">
    <name type="scientific">Listeria grayi</name>
    <name type="common">Listeria murrayi</name>
    <dbReference type="NCBI Taxonomy" id="1641"/>
    <lineage>
        <taxon>Bacteria</taxon>
        <taxon>Bacillati</taxon>
        <taxon>Bacillota</taxon>
        <taxon>Bacilli</taxon>
        <taxon>Bacillales</taxon>
        <taxon>Listeriaceae</taxon>
        <taxon>Listeria</taxon>
    </lineage>
</organism>
<dbReference type="GO" id="GO:0008080">
    <property type="term" value="F:N-acetyltransferase activity"/>
    <property type="evidence" value="ECO:0007669"/>
    <property type="project" value="InterPro"/>
</dbReference>
<accession>A0A378MI42</accession>
<dbReference type="EMBL" id="UGPG01000001">
    <property type="protein sequence ID" value="STY45474.1"/>
    <property type="molecule type" value="Genomic_DNA"/>
</dbReference>
<dbReference type="CDD" id="cd04301">
    <property type="entry name" value="NAT_SF"/>
    <property type="match status" value="1"/>
</dbReference>
<keyword evidence="4" id="KW-0012">Acyltransferase</keyword>
<dbReference type="InterPro" id="IPR006464">
    <property type="entry name" value="AcTrfase_RimI/Ard1"/>
</dbReference>
<dbReference type="RefSeq" id="WP_036104668.1">
    <property type="nucleotide sequence ID" value="NZ_JAASVE010000004.1"/>
</dbReference>
<evidence type="ECO:0000256" key="4">
    <source>
        <dbReference type="ARBA" id="ARBA00023315"/>
    </source>
</evidence>
<proteinExistence type="inferred from homology"/>
<evidence type="ECO:0000256" key="1">
    <source>
        <dbReference type="ARBA" id="ARBA00005395"/>
    </source>
</evidence>
<evidence type="ECO:0000313" key="5">
    <source>
        <dbReference type="EMBL" id="STY45474.1"/>
    </source>
</evidence>
<dbReference type="SUPFAM" id="SSF55729">
    <property type="entry name" value="Acyl-CoA N-acyltransferases (Nat)"/>
    <property type="match status" value="1"/>
</dbReference>
<dbReference type="InterPro" id="IPR050680">
    <property type="entry name" value="YpeA/RimI_acetyltransf"/>
</dbReference>
<dbReference type="NCBIfam" id="TIGR01575">
    <property type="entry name" value="rimI"/>
    <property type="match status" value="1"/>
</dbReference>
<dbReference type="PANTHER" id="PTHR43420:SF44">
    <property type="entry name" value="ACETYLTRANSFERASE YPEA"/>
    <property type="match status" value="1"/>
</dbReference>
<sequence>MAGSEGKQVNESGKVVLRNAELEDLPGILRVEKAAFTSPWTETAFRNELVLNEFAAYIVIELDAVIIGYAGIWLILDEGHITNIAIHPEQQGNHYGELLLRELMQQAEKAGVTHMTLEVRVSNQKAQNLYKKLHFEPGAIRKNYYPDNHENALVMWVDL</sequence>
<evidence type="ECO:0000256" key="3">
    <source>
        <dbReference type="ARBA" id="ARBA00022679"/>
    </source>
</evidence>
<dbReference type="InterPro" id="IPR016181">
    <property type="entry name" value="Acyl_CoA_acyltransferase"/>
</dbReference>
<dbReference type="Gene3D" id="3.40.630.30">
    <property type="match status" value="1"/>
</dbReference>
<dbReference type="Proteomes" id="UP000254879">
    <property type="component" value="Unassembled WGS sequence"/>
</dbReference>
<dbReference type="PROSITE" id="PS51186">
    <property type="entry name" value="GNAT"/>
    <property type="match status" value="1"/>
</dbReference>
<comment type="similarity">
    <text evidence="1">Belongs to the acetyltransferase family. RimI subfamily.</text>
</comment>
<gene>
    <name evidence="5" type="ORF">NCTC10815_02854</name>
</gene>
<dbReference type="Pfam" id="PF00583">
    <property type="entry name" value="Acetyltransf_1"/>
    <property type="match status" value="1"/>
</dbReference>
<keyword evidence="3 5" id="KW-0808">Transferase</keyword>